<comment type="caution">
    <text evidence="2">The sequence shown here is derived from an EMBL/GenBank/DDBJ whole genome shotgun (WGS) entry which is preliminary data.</text>
</comment>
<keyword evidence="1" id="KW-1133">Transmembrane helix</keyword>
<name>A0A1B8TTL3_9FLAO</name>
<dbReference type="AlphaFoldDB" id="A0A1B8TTL3"/>
<dbReference type="EMBL" id="LSFM01000023">
    <property type="protein sequence ID" value="OBY62864.1"/>
    <property type="molecule type" value="Genomic_DNA"/>
</dbReference>
<accession>A0A1B8TTL3</accession>
<dbReference type="KEGG" id="pob:LPB03_12030"/>
<feature type="transmembrane region" description="Helical" evidence="1">
    <location>
        <begin position="461"/>
        <end position="482"/>
    </location>
</feature>
<organism evidence="2 3">
    <name type="scientific">Polaribacter vadi</name>
    <dbReference type="NCBI Taxonomy" id="1774273"/>
    <lineage>
        <taxon>Bacteria</taxon>
        <taxon>Pseudomonadati</taxon>
        <taxon>Bacteroidota</taxon>
        <taxon>Flavobacteriia</taxon>
        <taxon>Flavobacteriales</taxon>
        <taxon>Flavobacteriaceae</taxon>
    </lineage>
</organism>
<sequence>MKKPSNENILNFYQSDLSIYYSIDKEGVLIWNEDFLNQYWHYFSKFIELNGNELEGLTIPKCSHLALTQGLFDLELDELIFSNCIFLDEVYFENLKIKKVMFSSCTFDERLAFSSYNFDLIEIKSSTFGKSLEFYNCEINTFRLSHNKIFDSIYLKDSIVFKTFIMDYLSVGESISIEKCTLSPSLESEVSGIQAINKNIITYKDFSIVEKHKSDFIKKPNDNAKEGFSLKFLINNDEFINYVNKLPDSELGMVKEELIRKINIIDYEYKYTSYEPVIKLENVVITHPITFYSINLKNFYFRNSNIEKVIFSNCDWNITDRLVLAEEYIKNGTQIENQFRQLKRIFSKDHNWSMSGFAYISEMKMTRRRLGYMIDDGKRYLSKDALEYVIYFFYEKIGGYTQNFTRPLTIFLISTFIVFPLIYVFFEPVTEIKYDFTFALKKSISNAFPIVKLDGNIYTYWSLKAFQIIFSTILLTFIVLGLRKRFKQ</sequence>
<reference evidence="3" key="1">
    <citation type="submission" date="2016-02" db="EMBL/GenBank/DDBJ databases">
        <authorList>
            <person name="Shin S.-K."/>
            <person name="Yi H."/>
            <person name="Kim E."/>
        </authorList>
    </citation>
    <scope>NUCLEOTIDE SEQUENCE [LARGE SCALE GENOMIC DNA]</scope>
    <source>
        <strain evidence="3">LPB0003</strain>
    </source>
</reference>
<keyword evidence="3" id="KW-1185">Reference proteome</keyword>
<keyword evidence="1" id="KW-0472">Membrane</keyword>
<keyword evidence="1" id="KW-0812">Transmembrane</keyword>
<evidence type="ECO:0000256" key="1">
    <source>
        <dbReference type="SAM" id="Phobius"/>
    </source>
</evidence>
<evidence type="ECO:0000313" key="2">
    <source>
        <dbReference type="EMBL" id="OBY62864.1"/>
    </source>
</evidence>
<feature type="transmembrane region" description="Helical" evidence="1">
    <location>
        <begin position="408"/>
        <end position="426"/>
    </location>
</feature>
<protein>
    <submittedName>
        <fullName evidence="2">Uncharacterized protein</fullName>
    </submittedName>
</protein>
<proteinExistence type="predicted"/>
<gene>
    <name evidence="2" type="ORF">LPB3_12040</name>
</gene>
<evidence type="ECO:0000313" key="3">
    <source>
        <dbReference type="Proteomes" id="UP000092584"/>
    </source>
</evidence>
<dbReference type="Proteomes" id="UP000092584">
    <property type="component" value="Unassembled WGS sequence"/>
</dbReference>